<dbReference type="Gene3D" id="1.10.8.50">
    <property type="match status" value="1"/>
</dbReference>
<evidence type="ECO:0000256" key="10">
    <source>
        <dbReference type="SAM" id="MobiDB-lite"/>
    </source>
</evidence>
<evidence type="ECO:0000313" key="12">
    <source>
        <dbReference type="EMBL" id="KAK4194660.1"/>
    </source>
</evidence>
<comment type="caution">
    <text evidence="12">The sequence shown here is derived from an EMBL/GenBank/DDBJ whole genome shotgun (WGS) entry which is preliminary data.</text>
</comment>
<keyword evidence="7" id="KW-0456">Lyase</keyword>
<dbReference type="Proteomes" id="UP001303160">
    <property type="component" value="Unassembled WGS sequence"/>
</dbReference>
<feature type="compositionally biased region" description="Acidic residues" evidence="10">
    <location>
        <begin position="383"/>
        <end position="393"/>
    </location>
</feature>
<keyword evidence="8" id="KW-0511">Multifunctional enzyme</keyword>
<evidence type="ECO:0000313" key="13">
    <source>
        <dbReference type="Proteomes" id="UP001303160"/>
    </source>
</evidence>
<evidence type="ECO:0000256" key="6">
    <source>
        <dbReference type="ARBA" id="ARBA00023204"/>
    </source>
</evidence>
<dbReference type="Pfam" id="PF06831">
    <property type="entry name" value="H2TH"/>
    <property type="match status" value="1"/>
</dbReference>
<keyword evidence="9" id="KW-0326">Glycosidase</keyword>
<keyword evidence="6" id="KW-0234">DNA repair</keyword>
<dbReference type="SUPFAM" id="SSF46946">
    <property type="entry name" value="S13-like H2TH domain"/>
    <property type="match status" value="1"/>
</dbReference>
<dbReference type="GO" id="GO:0003684">
    <property type="term" value="F:damaged DNA binding"/>
    <property type="evidence" value="ECO:0007669"/>
    <property type="project" value="InterPro"/>
</dbReference>
<evidence type="ECO:0000256" key="1">
    <source>
        <dbReference type="ARBA" id="ARBA00001668"/>
    </source>
</evidence>
<reference evidence="12" key="2">
    <citation type="submission" date="2023-05" db="EMBL/GenBank/DDBJ databases">
        <authorList>
            <consortium name="Lawrence Berkeley National Laboratory"/>
            <person name="Steindorff A."/>
            <person name="Hensen N."/>
            <person name="Bonometti L."/>
            <person name="Westerberg I."/>
            <person name="Brannstrom I.O."/>
            <person name="Guillou S."/>
            <person name="Cros-Aarteil S."/>
            <person name="Calhoun S."/>
            <person name="Haridas S."/>
            <person name="Kuo A."/>
            <person name="Mondo S."/>
            <person name="Pangilinan J."/>
            <person name="Riley R."/>
            <person name="Labutti K."/>
            <person name="Andreopoulos B."/>
            <person name="Lipzen A."/>
            <person name="Chen C."/>
            <person name="Yanf M."/>
            <person name="Daum C."/>
            <person name="Ng V."/>
            <person name="Clum A."/>
            <person name="Ohm R."/>
            <person name="Martin F."/>
            <person name="Silar P."/>
            <person name="Natvig D."/>
            <person name="Lalanne C."/>
            <person name="Gautier V."/>
            <person name="Ament-Velasquez S.L."/>
            <person name="Kruys A."/>
            <person name="Hutchinson M.I."/>
            <person name="Powell A.J."/>
            <person name="Barry K."/>
            <person name="Miller A.N."/>
            <person name="Grigoriev I.V."/>
            <person name="Debuchy R."/>
            <person name="Gladieux P."/>
            <person name="Thoren M.H."/>
            <person name="Johannesson H."/>
        </authorList>
    </citation>
    <scope>NUCLEOTIDE SEQUENCE</scope>
    <source>
        <strain evidence="12">CBS 315.58</strain>
    </source>
</reference>
<dbReference type="PANTHER" id="PTHR22993:SF9">
    <property type="entry name" value="FORMAMIDOPYRIMIDINE-DNA GLYCOSYLASE"/>
    <property type="match status" value="1"/>
</dbReference>
<evidence type="ECO:0000256" key="2">
    <source>
        <dbReference type="ARBA" id="ARBA00009409"/>
    </source>
</evidence>
<keyword evidence="4" id="KW-0378">Hydrolase</keyword>
<sequence length="467" mass="51454">MPEIAEIARIVHFLRLHLVGKTIATASAIDDANVFGKVGTTGAQVATALTGRKVISSGSQGKYFWITLDRAPHLVMHFGMTGWISIKGKHTEFSSMYRDTEAGTEVWPPKFTKFNLATSCNPPVEVAFTDPRRFGRVRLVDCPGDSIRQHSPLKENGPDPVVDTERFTLAYLLSKTKSRRVAIKALLLDQKVISGIGNWVADEVLFQSRLHPEQRCNSFTDDQIETLFEVIRDVCQTAVDKLGDYNHFPDDWLFAHRWGKGAKGSYLPNGEPLAFISVGGRTSCYAPGLQKKTGEIVAGAKEITVEDAQNQAKLKRPAKKEDAQNQTKPKTPAKKEDAQNQTKPKTGAKKEDAKSQTKPKRPAKKEDGKPPSKPGNKRKRGDEEDEEDSDDDSAPATKPKTASRRPGKKVKSEKNKNGPAPEQPKPGARRATKAGTVKTEKGTKDDAISVESKSDTPRRSGRLPRVR</sequence>
<dbReference type="EMBL" id="MU864047">
    <property type="protein sequence ID" value="KAK4194660.1"/>
    <property type="molecule type" value="Genomic_DNA"/>
</dbReference>
<dbReference type="Pfam" id="PF01149">
    <property type="entry name" value="Fapy_DNA_glyco"/>
    <property type="match status" value="1"/>
</dbReference>
<feature type="domain" description="Formamidopyrimidine-DNA glycosylase catalytic" evidence="11">
    <location>
        <begin position="2"/>
        <end position="135"/>
    </location>
</feature>
<feature type="region of interest" description="Disordered" evidence="10">
    <location>
        <begin position="308"/>
        <end position="467"/>
    </location>
</feature>
<dbReference type="InterPro" id="IPR035937">
    <property type="entry name" value="FPG_N"/>
</dbReference>
<dbReference type="GO" id="GO:0008534">
    <property type="term" value="F:oxidized purine nucleobase lesion DNA N-glycosylase activity"/>
    <property type="evidence" value="ECO:0007669"/>
    <property type="project" value="UniProtKB-EC"/>
</dbReference>
<dbReference type="GO" id="GO:0005634">
    <property type="term" value="C:nucleus"/>
    <property type="evidence" value="ECO:0007669"/>
    <property type="project" value="TreeGrafter"/>
</dbReference>
<dbReference type="FunFam" id="1.10.8.50:FF:000009">
    <property type="entry name" value="Formamidopyrimidine-DNA glycosylase"/>
    <property type="match status" value="1"/>
</dbReference>
<protein>
    <submittedName>
        <fullName evidence="12">Formamidopyrimidine-DNA glycosylase N-terminal domain-containing protein</fullName>
    </submittedName>
</protein>
<evidence type="ECO:0000259" key="11">
    <source>
        <dbReference type="PROSITE" id="PS51068"/>
    </source>
</evidence>
<comment type="similarity">
    <text evidence="2">Belongs to the FPG family.</text>
</comment>
<evidence type="ECO:0000256" key="5">
    <source>
        <dbReference type="ARBA" id="ARBA00023125"/>
    </source>
</evidence>
<dbReference type="PROSITE" id="PS51068">
    <property type="entry name" value="FPG_CAT"/>
    <property type="match status" value="1"/>
</dbReference>
<comment type="catalytic activity">
    <reaction evidence="1">
        <text>Hydrolysis of DNA containing ring-opened 7-methylguanine residues, releasing 2,6-diamino-4-hydroxy-5-(N-methyl)formamidopyrimidine.</text>
        <dbReference type="EC" id="3.2.2.23"/>
    </reaction>
</comment>
<dbReference type="InterPro" id="IPR012319">
    <property type="entry name" value="FPG_cat"/>
</dbReference>
<proteinExistence type="inferred from homology"/>
<dbReference type="CDD" id="cd08972">
    <property type="entry name" value="PF_Nei_N"/>
    <property type="match status" value="1"/>
</dbReference>
<reference evidence="12" key="1">
    <citation type="journal article" date="2023" name="Mol. Phylogenet. Evol.">
        <title>Genome-scale phylogeny and comparative genomics of the fungal order Sordariales.</title>
        <authorList>
            <person name="Hensen N."/>
            <person name="Bonometti L."/>
            <person name="Westerberg I."/>
            <person name="Brannstrom I.O."/>
            <person name="Guillou S."/>
            <person name="Cros-Aarteil S."/>
            <person name="Calhoun S."/>
            <person name="Haridas S."/>
            <person name="Kuo A."/>
            <person name="Mondo S."/>
            <person name="Pangilinan J."/>
            <person name="Riley R."/>
            <person name="LaButti K."/>
            <person name="Andreopoulos B."/>
            <person name="Lipzen A."/>
            <person name="Chen C."/>
            <person name="Yan M."/>
            <person name="Daum C."/>
            <person name="Ng V."/>
            <person name="Clum A."/>
            <person name="Steindorff A."/>
            <person name="Ohm R.A."/>
            <person name="Martin F."/>
            <person name="Silar P."/>
            <person name="Natvig D.O."/>
            <person name="Lalanne C."/>
            <person name="Gautier V."/>
            <person name="Ament-Velasquez S.L."/>
            <person name="Kruys A."/>
            <person name="Hutchinson M.I."/>
            <person name="Powell A.J."/>
            <person name="Barry K."/>
            <person name="Miller A.N."/>
            <person name="Grigoriev I.V."/>
            <person name="Debuchy R."/>
            <person name="Gladieux P."/>
            <person name="Hiltunen Thoren M."/>
            <person name="Johannesson H."/>
        </authorList>
    </citation>
    <scope>NUCLEOTIDE SEQUENCE</scope>
    <source>
        <strain evidence="12">CBS 315.58</strain>
    </source>
</reference>
<feature type="compositionally biased region" description="Basic and acidic residues" evidence="10">
    <location>
        <begin position="438"/>
        <end position="458"/>
    </location>
</feature>
<dbReference type="GO" id="GO:0016829">
    <property type="term" value="F:lyase activity"/>
    <property type="evidence" value="ECO:0007669"/>
    <property type="project" value="UniProtKB-KW"/>
</dbReference>
<dbReference type="GO" id="GO:0003906">
    <property type="term" value="F:DNA-(apurinic or apyrimidinic site) endonuclease activity"/>
    <property type="evidence" value="ECO:0007669"/>
    <property type="project" value="InterPro"/>
</dbReference>
<evidence type="ECO:0000256" key="9">
    <source>
        <dbReference type="ARBA" id="ARBA00023295"/>
    </source>
</evidence>
<gene>
    <name evidence="12" type="ORF">QBC40DRAFT_290369</name>
</gene>
<dbReference type="SMART" id="SM00898">
    <property type="entry name" value="Fapy_DNA_glyco"/>
    <property type="match status" value="1"/>
</dbReference>
<keyword evidence="3" id="KW-0227">DNA damage</keyword>
<dbReference type="PANTHER" id="PTHR22993">
    <property type="entry name" value="FORMAMIDOPYRIMIDINE-DNA GLYCOSYLASE"/>
    <property type="match status" value="1"/>
</dbReference>
<dbReference type="InterPro" id="IPR010979">
    <property type="entry name" value="Ribosomal_uS13-like_H2TH"/>
</dbReference>
<dbReference type="SMART" id="SM01232">
    <property type="entry name" value="H2TH"/>
    <property type="match status" value="1"/>
</dbReference>
<evidence type="ECO:0000256" key="7">
    <source>
        <dbReference type="ARBA" id="ARBA00023239"/>
    </source>
</evidence>
<evidence type="ECO:0000256" key="8">
    <source>
        <dbReference type="ARBA" id="ARBA00023268"/>
    </source>
</evidence>
<dbReference type="AlphaFoldDB" id="A0AAN6X885"/>
<organism evidence="12 13">
    <name type="scientific">Triangularia verruculosa</name>
    <dbReference type="NCBI Taxonomy" id="2587418"/>
    <lineage>
        <taxon>Eukaryota</taxon>
        <taxon>Fungi</taxon>
        <taxon>Dikarya</taxon>
        <taxon>Ascomycota</taxon>
        <taxon>Pezizomycotina</taxon>
        <taxon>Sordariomycetes</taxon>
        <taxon>Sordariomycetidae</taxon>
        <taxon>Sordariales</taxon>
        <taxon>Podosporaceae</taxon>
        <taxon>Triangularia</taxon>
    </lineage>
</organism>
<dbReference type="GO" id="GO:0008270">
    <property type="term" value="F:zinc ion binding"/>
    <property type="evidence" value="ECO:0007669"/>
    <property type="project" value="InterPro"/>
</dbReference>
<name>A0AAN6X885_9PEZI</name>
<accession>A0AAN6X885</accession>
<keyword evidence="13" id="KW-1185">Reference proteome</keyword>
<dbReference type="InterPro" id="IPR015886">
    <property type="entry name" value="H2TH_FPG"/>
</dbReference>
<keyword evidence="5" id="KW-0238">DNA-binding</keyword>
<dbReference type="Gene3D" id="3.20.190.10">
    <property type="entry name" value="MutM-like, N-terminal"/>
    <property type="match status" value="1"/>
</dbReference>
<evidence type="ECO:0000256" key="4">
    <source>
        <dbReference type="ARBA" id="ARBA00022801"/>
    </source>
</evidence>
<dbReference type="SUPFAM" id="SSF81624">
    <property type="entry name" value="N-terminal domain of MutM-like DNA repair proteins"/>
    <property type="match status" value="1"/>
</dbReference>
<evidence type="ECO:0000256" key="3">
    <source>
        <dbReference type="ARBA" id="ARBA00022763"/>
    </source>
</evidence>
<dbReference type="GO" id="GO:0006284">
    <property type="term" value="P:base-excision repair"/>
    <property type="evidence" value="ECO:0007669"/>
    <property type="project" value="InterPro"/>
</dbReference>